<dbReference type="InterPro" id="IPR011576">
    <property type="entry name" value="Pyridox_Oxase_N"/>
</dbReference>
<evidence type="ECO:0000313" key="4">
    <source>
        <dbReference type="EMBL" id="BDZ59850.1"/>
    </source>
</evidence>
<dbReference type="InterPro" id="IPR010093">
    <property type="entry name" value="SinI_DNA-bd"/>
</dbReference>
<dbReference type="InterPro" id="IPR019920">
    <property type="entry name" value="F420-binding_dom_put"/>
</dbReference>
<dbReference type="PANTHER" id="PTHR35176:SF2">
    <property type="entry name" value="F420H(2)-DEPENDENT REDUCTASE RV1155"/>
    <property type="match status" value="1"/>
</dbReference>
<dbReference type="PANTHER" id="PTHR35176">
    <property type="entry name" value="HEME OXYGENASE HI_0854-RELATED"/>
    <property type="match status" value="1"/>
</dbReference>
<evidence type="ECO:0000259" key="2">
    <source>
        <dbReference type="Pfam" id="PF01243"/>
    </source>
</evidence>
<evidence type="ECO:0008006" key="5">
    <source>
        <dbReference type="Google" id="ProtNLM"/>
    </source>
</evidence>
<dbReference type="Pfam" id="PF01243">
    <property type="entry name" value="PNPOx_N"/>
    <property type="match status" value="1"/>
</dbReference>
<dbReference type="InterPro" id="IPR041657">
    <property type="entry name" value="HTH_17"/>
</dbReference>
<proteinExistence type="predicted"/>
<reference evidence="4" key="2">
    <citation type="submission" date="2023-02" db="EMBL/GenBank/DDBJ databases">
        <authorList>
            <person name="Sun Q."/>
            <person name="Mori K."/>
        </authorList>
    </citation>
    <scope>NUCLEOTIDE SEQUENCE</scope>
    <source>
        <strain evidence="4">NBRC 110608</strain>
    </source>
</reference>
<dbReference type="NCBIfam" id="TIGR03618">
    <property type="entry name" value="Rv1155_F420"/>
    <property type="match status" value="1"/>
</dbReference>
<feature type="domain" description="Helix-turn-helix" evidence="3">
    <location>
        <begin position="267"/>
        <end position="315"/>
    </location>
</feature>
<dbReference type="InterPro" id="IPR052019">
    <property type="entry name" value="F420H2_bilvrd_red/Heme_oxyg"/>
</dbReference>
<feature type="domain" description="Pyridoxamine 5'-phosphate oxidase N-terminal" evidence="2">
    <location>
        <begin position="14"/>
        <end position="141"/>
    </location>
</feature>
<reference evidence="4" key="1">
    <citation type="journal article" date="2014" name="Int. J. Syst. Evol. Microbiol.">
        <title>Complete genome of a new Firmicutes species belonging to the dominant human colonic microbiota ('Ruminococcus bicirculans') reveals two chromosomes and a selective capacity to utilize plant glucans.</title>
        <authorList>
            <consortium name="NISC Comparative Sequencing Program"/>
            <person name="Wegmann U."/>
            <person name="Louis P."/>
            <person name="Goesmann A."/>
            <person name="Henrissat B."/>
            <person name="Duncan S.H."/>
            <person name="Flint H.J."/>
        </authorList>
    </citation>
    <scope>NUCLEOTIDE SEQUENCE</scope>
    <source>
        <strain evidence="4">NBRC 110608</strain>
    </source>
</reference>
<dbReference type="NCBIfam" id="TIGR01764">
    <property type="entry name" value="excise"/>
    <property type="match status" value="1"/>
</dbReference>
<accession>A0ABN6YVH6</accession>
<dbReference type="InterPro" id="IPR012349">
    <property type="entry name" value="Split_barrel_FMN-bd"/>
</dbReference>
<evidence type="ECO:0000259" key="3">
    <source>
        <dbReference type="Pfam" id="PF12728"/>
    </source>
</evidence>
<dbReference type="SUPFAM" id="SSF50475">
    <property type="entry name" value="FMN-binding split barrel"/>
    <property type="match status" value="1"/>
</dbReference>
<organism evidence="4">
    <name type="scientific">Barrientosiimonas endolithica</name>
    <dbReference type="NCBI Taxonomy" id="1535208"/>
    <lineage>
        <taxon>Bacteria</taxon>
        <taxon>Bacillati</taxon>
        <taxon>Actinomycetota</taxon>
        <taxon>Actinomycetes</taxon>
        <taxon>Micrococcales</taxon>
        <taxon>Dermacoccaceae</taxon>
        <taxon>Barrientosiimonas</taxon>
    </lineage>
</organism>
<dbReference type="EMBL" id="AP027735">
    <property type="protein sequence ID" value="BDZ59850.1"/>
    <property type="molecule type" value="Genomic_DNA"/>
</dbReference>
<name>A0ABN6YVH6_9MICO</name>
<dbReference type="Pfam" id="PF12728">
    <property type="entry name" value="HTH_17"/>
    <property type="match status" value="1"/>
</dbReference>
<sequence>MARTIAQNTTVDREQMLEFVRPRHNLVLVTTRRDGRPQLSPVTGGVDDSGRIVVTSYPERAKTVNARRDPRVSVLVLSDDFGDAWIQVDGTAEVIDAVDDVEPFVEYFRNISGEHPDWDEYREAMRSQGKSLLRITPERWGPIATGGFPRAWPTADRTGRPPAGFTGTRICSYICRGLTLMSARSEGSPSMPALTRNQNVLATDREVALAGDVLTTLTGEEGYLAVGRSGDNATTPLPSEVGRILQHVLEALSRGQSVTIASVPSELTTTTAAGILGIARPTLMKMIADGELAAHKVGSHTRLKRDDVYAALRTRRDRERAALRDLLELEGDEP</sequence>
<keyword evidence="1" id="KW-0560">Oxidoreductase</keyword>
<gene>
    <name evidence="4" type="ORF">GCM10025872_35070</name>
</gene>
<protein>
    <recommendedName>
        <fullName evidence="5">PPOX class F420-dependent enzyme</fullName>
    </recommendedName>
</protein>
<evidence type="ECO:0000256" key="1">
    <source>
        <dbReference type="ARBA" id="ARBA00023002"/>
    </source>
</evidence>
<dbReference type="Gene3D" id="2.30.110.10">
    <property type="entry name" value="Electron Transport, Fmn-binding Protein, Chain A"/>
    <property type="match status" value="1"/>
</dbReference>